<dbReference type="EMBL" id="OZ034831">
    <property type="protein sequence ID" value="CAL1688402.1"/>
    <property type="molecule type" value="Genomic_DNA"/>
</dbReference>
<reference evidence="1" key="1">
    <citation type="submission" date="2024-04" db="EMBL/GenBank/DDBJ databases">
        <authorList>
            <consortium name="Molecular Ecology Group"/>
        </authorList>
    </citation>
    <scope>NUCLEOTIDE SEQUENCE</scope>
</reference>
<evidence type="ECO:0000313" key="2">
    <source>
        <dbReference type="Proteomes" id="UP001497644"/>
    </source>
</evidence>
<dbReference type="Proteomes" id="UP001497644">
    <property type="component" value="Chromosome 8"/>
</dbReference>
<sequence>MIFDLSEHSTKSHKLSATFQTTQADRCPWAAVMRDAIPLAYLMHMYRSLHKCTFGQIHLPFDEPCSASCAPLHVRCTVEARRTRGISDR</sequence>
<keyword evidence="2" id="KW-1185">Reference proteome</keyword>
<accession>A0AAV2P7V7</accession>
<organism evidence="1 2">
    <name type="scientific">Lasius platythorax</name>
    <dbReference type="NCBI Taxonomy" id="488582"/>
    <lineage>
        <taxon>Eukaryota</taxon>
        <taxon>Metazoa</taxon>
        <taxon>Ecdysozoa</taxon>
        <taxon>Arthropoda</taxon>
        <taxon>Hexapoda</taxon>
        <taxon>Insecta</taxon>
        <taxon>Pterygota</taxon>
        <taxon>Neoptera</taxon>
        <taxon>Endopterygota</taxon>
        <taxon>Hymenoptera</taxon>
        <taxon>Apocrita</taxon>
        <taxon>Aculeata</taxon>
        <taxon>Formicoidea</taxon>
        <taxon>Formicidae</taxon>
        <taxon>Formicinae</taxon>
        <taxon>Lasius</taxon>
        <taxon>Lasius</taxon>
    </lineage>
</organism>
<name>A0AAV2P7V7_9HYME</name>
<gene>
    <name evidence="1" type="ORF">LPLAT_LOCUS13470</name>
</gene>
<proteinExistence type="predicted"/>
<evidence type="ECO:0000313" key="1">
    <source>
        <dbReference type="EMBL" id="CAL1688402.1"/>
    </source>
</evidence>
<dbReference type="AlphaFoldDB" id="A0AAV2P7V7"/>
<protein>
    <submittedName>
        <fullName evidence="1">Uncharacterized protein</fullName>
    </submittedName>
</protein>